<feature type="signal peptide" evidence="2">
    <location>
        <begin position="1"/>
        <end position="22"/>
    </location>
</feature>
<geneLocation type="plasmid" evidence="3 4">
    <name>unnamed4</name>
</geneLocation>
<keyword evidence="3" id="KW-0614">Plasmid</keyword>
<keyword evidence="2" id="KW-0732">Signal</keyword>
<dbReference type="Proteomes" id="UP000676079">
    <property type="component" value="Plasmid unnamed4"/>
</dbReference>
<accession>A0A975QC95</accession>
<feature type="region of interest" description="Disordered" evidence="1">
    <location>
        <begin position="151"/>
        <end position="171"/>
    </location>
</feature>
<organism evidence="3 4">
    <name type="scientific">Nocardiopsis changdeensis</name>
    <dbReference type="NCBI Taxonomy" id="2831969"/>
    <lineage>
        <taxon>Bacteria</taxon>
        <taxon>Bacillati</taxon>
        <taxon>Actinomycetota</taxon>
        <taxon>Actinomycetes</taxon>
        <taxon>Streptosporangiales</taxon>
        <taxon>Nocardiopsidaceae</taxon>
        <taxon>Nocardiopsis</taxon>
    </lineage>
</organism>
<protein>
    <submittedName>
        <fullName evidence="3">Uncharacterized protein</fullName>
    </submittedName>
</protein>
<feature type="chain" id="PRO_5046843326" evidence="2">
    <location>
        <begin position="23"/>
        <end position="224"/>
    </location>
</feature>
<name>A0A975QC95_9ACTN</name>
<dbReference type="PROSITE" id="PS51257">
    <property type="entry name" value="PROKAR_LIPOPROTEIN"/>
    <property type="match status" value="1"/>
</dbReference>
<keyword evidence="4" id="KW-1185">Reference proteome</keyword>
<feature type="region of interest" description="Disordered" evidence="1">
    <location>
        <begin position="107"/>
        <end position="138"/>
    </location>
</feature>
<reference evidence="4" key="1">
    <citation type="submission" date="2021-05" db="EMBL/GenBank/DDBJ databases">
        <title>Direct Submission.</title>
        <authorList>
            <person name="Li K."/>
            <person name="Gao J."/>
        </authorList>
    </citation>
    <scope>NUCLEOTIDE SEQUENCE [LARGE SCALE GENOMIC DNA]</scope>
    <source>
        <strain evidence="4">Mg02</strain>
        <plasmid evidence="4">unnamed4</plasmid>
    </source>
</reference>
<proteinExistence type="predicted"/>
<evidence type="ECO:0000313" key="3">
    <source>
        <dbReference type="EMBL" id="QUX26424.1"/>
    </source>
</evidence>
<dbReference type="RefSeq" id="WP_220566003.1">
    <property type="nucleotide sequence ID" value="NZ_CP074136.1"/>
</dbReference>
<evidence type="ECO:0000256" key="2">
    <source>
        <dbReference type="SAM" id="SignalP"/>
    </source>
</evidence>
<feature type="compositionally biased region" description="Low complexity" evidence="1">
    <location>
        <begin position="115"/>
        <end position="131"/>
    </location>
</feature>
<evidence type="ECO:0000256" key="1">
    <source>
        <dbReference type="SAM" id="MobiDB-lite"/>
    </source>
</evidence>
<dbReference type="EMBL" id="CP074136">
    <property type="protein sequence ID" value="QUX26424.1"/>
    <property type="molecule type" value="Genomic_DNA"/>
</dbReference>
<sequence>MMRALTVAAAVVVVVAAAGCSADEPGPGAAAEPTGSPSADPFAPVSGQAQIRMLYTGVPGTSRHPSAAAYDAAVELGAPVGDGAGCGLSAPAGTVTVPLTLTLTHTADPDRPVQAAGPSPSPSASISDGAGVSSDPLPAEPVVSVEAVGGAGPLRWQDPRGGDCTDEPDLSATGSWEFRQQVQVSGFLTGVPAADPAGAGVRVGFVRELWEIHEGTPEPLTVTY</sequence>
<gene>
    <name evidence="3" type="ORF">KGD84_32515</name>
</gene>
<feature type="region of interest" description="Disordered" evidence="1">
    <location>
        <begin position="23"/>
        <end position="43"/>
    </location>
</feature>
<feature type="compositionally biased region" description="Low complexity" evidence="1">
    <location>
        <begin position="23"/>
        <end position="39"/>
    </location>
</feature>
<evidence type="ECO:0000313" key="4">
    <source>
        <dbReference type="Proteomes" id="UP000676079"/>
    </source>
</evidence>